<name>A0A832MNK8_9THEM</name>
<dbReference type="EMBL" id="DTKQ01000054">
    <property type="protein sequence ID" value="HGZ80209.1"/>
    <property type="molecule type" value="Genomic_DNA"/>
</dbReference>
<proteinExistence type="predicted"/>
<feature type="domain" description="Restriction endonuclease type I HsdR N-terminal" evidence="1">
    <location>
        <begin position="56"/>
        <end position="128"/>
    </location>
</feature>
<dbReference type="GO" id="GO:0009035">
    <property type="term" value="F:type I site-specific deoxyribonuclease activity"/>
    <property type="evidence" value="ECO:0007669"/>
    <property type="project" value="UniProtKB-EC"/>
</dbReference>
<organism evidence="2">
    <name type="scientific">Pseudothermotoga hypogea</name>
    <dbReference type="NCBI Taxonomy" id="57487"/>
    <lineage>
        <taxon>Bacteria</taxon>
        <taxon>Thermotogati</taxon>
        <taxon>Thermotogota</taxon>
        <taxon>Thermotogae</taxon>
        <taxon>Thermotogales</taxon>
        <taxon>Thermotogaceae</taxon>
        <taxon>Pseudothermotoga</taxon>
    </lineage>
</organism>
<dbReference type="GO" id="GO:0009307">
    <property type="term" value="P:DNA restriction-modification system"/>
    <property type="evidence" value="ECO:0007669"/>
    <property type="project" value="UniProtKB-KW"/>
</dbReference>
<dbReference type="GO" id="GO:0003677">
    <property type="term" value="F:DNA binding"/>
    <property type="evidence" value="ECO:0007669"/>
    <property type="project" value="UniProtKB-KW"/>
</dbReference>
<gene>
    <name evidence="2" type="ORF">ENW55_09555</name>
</gene>
<evidence type="ECO:0000259" key="1">
    <source>
        <dbReference type="Pfam" id="PF04313"/>
    </source>
</evidence>
<dbReference type="Pfam" id="PF04313">
    <property type="entry name" value="HSDR_N"/>
    <property type="match status" value="1"/>
</dbReference>
<dbReference type="GO" id="GO:0005524">
    <property type="term" value="F:ATP binding"/>
    <property type="evidence" value="ECO:0007669"/>
    <property type="project" value="UniProtKB-KW"/>
</dbReference>
<evidence type="ECO:0000313" key="2">
    <source>
        <dbReference type="EMBL" id="HGZ80209.1"/>
    </source>
</evidence>
<dbReference type="InterPro" id="IPR007409">
    <property type="entry name" value="Restrct_endonuc_type1_HsdR_N"/>
</dbReference>
<sequence length="338" mass="39590">MGGPHVRDYLETAIRNLRYLREQNASSEQDLKRLVVEPVLLWIGIDVYDPAVLREEFKIPQVKALTRADYVIMKDGKPIFAIEAKGTEENIEDGLKQLIDYCNYGNVRFGVITNGKDWWLVDEQWKQNPQRVFFKLSLDSERVSLLKLLSPQNFHLLEEFAQNVEKILQLDLTPTLKEKFLDTTAKEYIEKIGTKEPSPPSITEGWIDLDRLLQLMKEKNIRKFIKCPEKVMINSKVMSVESWTQVYREFVIAYAEKIKEPIKFPRTQNLICFDHPPSGVYPLDYSRLQVKGKTLFLLTRLDTYTKLRAIKYLQQVLQLPRDSVLFPKEWFEELVSSN</sequence>
<accession>A0A832MNK8</accession>
<dbReference type="AlphaFoldDB" id="A0A832MNK8"/>
<dbReference type="Gene3D" id="3.90.1570.30">
    <property type="match status" value="1"/>
</dbReference>
<protein>
    <recommendedName>
        <fullName evidence="1">Restriction endonuclease type I HsdR N-terminal domain-containing protein</fullName>
    </recommendedName>
</protein>
<comment type="caution">
    <text evidence="2">The sequence shown here is derived from an EMBL/GenBank/DDBJ whole genome shotgun (WGS) entry which is preliminary data.</text>
</comment>
<reference evidence="2" key="1">
    <citation type="journal article" date="2020" name="mSystems">
        <title>Genome- and Community-Level Interaction Insights into Carbon Utilization and Element Cycling Functions of Hydrothermarchaeota in Hydrothermal Sediment.</title>
        <authorList>
            <person name="Zhou Z."/>
            <person name="Liu Y."/>
            <person name="Xu W."/>
            <person name="Pan J."/>
            <person name="Luo Z.H."/>
            <person name="Li M."/>
        </authorList>
    </citation>
    <scope>NUCLEOTIDE SEQUENCE [LARGE SCALE GENOMIC DNA]</scope>
    <source>
        <strain evidence="2">SpSt-86</strain>
    </source>
</reference>